<protein>
    <recommendedName>
        <fullName evidence="9">Membrane transport protein MMPL domain-containing protein</fullName>
    </recommendedName>
</protein>
<evidence type="ECO:0000313" key="11">
    <source>
        <dbReference type="Proteomes" id="UP000011666"/>
    </source>
</evidence>
<feature type="transmembrane region" description="Helical" evidence="8">
    <location>
        <begin position="855"/>
        <end position="880"/>
    </location>
</feature>
<comment type="caution">
    <text evidence="10">The sequence shown here is derived from an EMBL/GenBank/DDBJ whole genome shotgun (WGS) entry which is preliminary data.</text>
</comment>
<evidence type="ECO:0000256" key="4">
    <source>
        <dbReference type="ARBA" id="ARBA00022692"/>
    </source>
</evidence>
<dbReference type="AlphaFoldDB" id="M0QKD7"/>
<sequence length="1053" mass="109433">MKRFGEFVLRWRVVVVLLWLGVAGALNLLVPQLETVATERSTPMVPADAQGMKVLAELGEQFHEPSANGLAYLVVRRGTGLTDQDRRYHDAVLAEVGADREHVAAVQNLWSNPDTAASAVSPDGTTAYTMIRLSADTGATAATNAISSIRSDLTAVPRPPGLEAEVAGLGATVADELDGVHTSLQLITGVTVLLIALLLFAVYRSIAVAAVPLLTIGLGLGVARPVVALMGLHGSPISIFSLALLAALILGAGTDYAIFLISRYHEERRAGLDDRAAMVSACSRISTVILASALVVAVTSASMSVAEIGMFRSIGLPCAVGILVVAAAAVTLTPATLALVSERGWAEPRPHSATDWWRGVANAAVKRPVRTLAGSLVLLVILALIVPTIVIAYDERSTIGDDTDSNRGYQLAAQSFGANELLPITMLVRSDADLRTSAGFASLERISAAVAGVDGVESVRGVTRPMGRPLTEAAVGYQAGVVGDRLDAAVVQLARSDPQVRQLGSGMTKVVDGSRQLRDGTDRLATGTRAARNGSQRLVDGSEQLSTGLTRLSDGADQLAEGSRQVGRGAALLKRRADDATAPLLPATDAVRSLRGLVDADPQCATNPMCSAARTLLVAVERSPVGDVEQLRSGVDQLAEGNARLQSGLTTLTTEMNRAVEGARQLRNGQVALNSGLVTLDDGAVAARTGARRLADGVGPLAGGVTQLTSGVTDMQRGLRQAADYLGELRDNAGSPTEGGGFYLPASALASPRLAPAISLFIAPDGKSARMQIVTTGDAFSEKADQQAQQIRTVAQQAADDSGLPAARTALTGPSIMYFELGDFAFRDLLLIALTASILIVVILAFMLRSIVIPAYILASVILSYLAAIGVSVLLWQHLLHIPLHWAVPSMSFIALAAVGADYNLLLMSRVREEARDHPGGGTRAAVIRAVTGTGGVITVAAVIFAITMMALLISSVTNVGQIGFTIAVGLLIDAMIVRTLTIPSLAALLGRWNWWPSRPPDEAAIPGRGEAADGSGGPGDPAPGEPAQAGPARASTESSTSSVSTAEERASP</sequence>
<dbReference type="PANTHER" id="PTHR33406">
    <property type="entry name" value="MEMBRANE PROTEIN MJ1562-RELATED"/>
    <property type="match status" value="1"/>
</dbReference>
<comment type="subcellular location">
    <subcellularLocation>
        <location evidence="1">Cell membrane</location>
        <topology evidence="1">Multi-pass membrane protein</topology>
    </subcellularLocation>
</comment>
<dbReference type="InterPro" id="IPR050545">
    <property type="entry name" value="Mycobact_MmpL"/>
</dbReference>
<reference evidence="10 11" key="1">
    <citation type="submission" date="2013-01" db="EMBL/GenBank/DDBJ databases">
        <title>Whole genome shotgun sequence of Gordonia soli NBRC 108243.</title>
        <authorList>
            <person name="Isaki-Nakamura S."/>
            <person name="Hosoyama A."/>
            <person name="Tsuchikane K."/>
            <person name="Ando Y."/>
            <person name="Baba S."/>
            <person name="Ohji S."/>
            <person name="Hamada M."/>
            <person name="Tamura T."/>
            <person name="Yamazoe A."/>
            <person name="Yamazaki S."/>
            <person name="Fujita N."/>
        </authorList>
    </citation>
    <scope>NUCLEOTIDE SEQUENCE [LARGE SCALE GENOMIC DNA]</scope>
    <source>
        <strain evidence="10 11">NBRC 108243</strain>
    </source>
</reference>
<proteinExistence type="inferred from homology"/>
<gene>
    <name evidence="10" type="ORF">GS4_11_01410</name>
</gene>
<dbReference type="PANTHER" id="PTHR33406:SF6">
    <property type="entry name" value="MEMBRANE PROTEIN YDGH-RELATED"/>
    <property type="match status" value="1"/>
</dbReference>
<feature type="transmembrane region" description="Helical" evidence="8">
    <location>
        <begin position="237"/>
        <end position="261"/>
    </location>
</feature>
<keyword evidence="6 8" id="KW-0472">Membrane</keyword>
<accession>M0QKD7</accession>
<evidence type="ECO:0000256" key="1">
    <source>
        <dbReference type="ARBA" id="ARBA00004651"/>
    </source>
</evidence>
<evidence type="ECO:0000259" key="9">
    <source>
        <dbReference type="Pfam" id="PF03176"/>
    </source>
</evidence>
<feature type="region of interest" description="Disordered" evidence="7">
    <location>
        <begin position="1001"/>
        <end position="1053"/>
    </location>
</feature>
<dbReference type="GO" id="GO:0005886">
    <property type="term" value="C:plasma membrane"/>
    <property type="evidence" value="ECO:0007669"/>
    <property type="project" value="UniProtKB-SubCell"/>
</dbReference>
<dbReference type="Gene3D" id="1.20.1640.10">
    <property type="entry name" value="Multidrug efflux transporter AcrB transmembrane domain"/>
    <property type="match status" value="2"/>
</dbReference>
<dbReference type="RefSeq" id="WP_007619519.1">
    <property type="nucleotide sequence ID" value="NZ_BANX01000011.1"/>
</dbReference>
<feature type="transmembrane region" description="Helical" evidence="8">
    <location>
        <begin position="210"/>
        <end position="231"/>
    </location>
</feature>
<feature type="transmembrane region" description="Helical" evidence="8">
    <location>
        <begin position="184"/>
        <end position="203"/>
    </location>
</feature>
<feature type="transmembrane region" description="Helical" evidence="8">
    <location>
        <begin position="281"/>
        <end position="302"/>
    </location>
</feature>
<name>M0QKD7_9ACTN</name>
<dbReference type="InterPro" id="IPR004869">
    <property type="entry name" value="MMPL_dom"/>
</dbReference>
<dbReference type="SUPFAM" id="SSF82866">
    <property type="entry name" value="Multidrug efflux transporter AcrB transmembrane domain"/>
    <property type="match status" value="2"/>
</dbReference>
<dbReference type="NCBIfam" id="TIGR03057">
    <property type="entry name" value="xxxLxxG_by_4"/>
    <property type="match status" value="3"/>
</dbReference>
<organism evidence="10 11">
    <name type="scientific">Gordonia soli NBRC 108243</name>
    <dbReference type="NCBI Taxonomy" id="1223545"/>
    <lineage>
        <taxon>Bacteria</taxon>
        <taxon>Bacillati</taxon>
        <taxon>Actinomycetota</taxon>
        <taxon>Actinomycetes</taxon>
        <taxon>Mycobacteriales</taxon>
        <taxon>Gordoniaceae</taxon>
        <taxon>Gordonia</taxon>
    </lineage>
</organism>
<evidence type="ECO:0000256" key="8">
    <source>
        <dbReference type="SAM" id="Phobius"/>
    </source>
</evidence>
<feature type="transmembrane region" description="Helical" evidence="8">
    <location>
        <begin position="829"/>
        <end position="848"/>
    </location>
</feature>
<keyword evidence="4 8" id="KW-0812">Transmembrane</keyword>
<dbReference type="EMBL" id="BANX01000011">
    <property type="protein sequence ID" value="GAC67872.1"/>
    <property type="molecule type" value="Genomic_DNA"/>
</dbReference>
<feature type="compositionally biased region" description="Low complexity" evidence="7">
    <location>
        <begin position="1026"/>
        <end position="1046"/>
    </location>
</feature>
<evidence type="ECO:0000256" key="5">
    <source>
        <dbReference type="ARBA" id="ARBA00022989"/>
    </source>
</evidence>
<keyword evidence="3" id="KW-1003">Cell membrane</keyword>
<feature type="domain" description="Membrane transport protein MMPL" evidence="9">
    <location>
        <begin position="44"/>
        <end position="369"/>
    </location>
</feature>
<evidence type="ECO:0000256" key="6">
    <source>
        <dbReference type="ARBA" id="ARBA00023136"/>
    </source>
</evidence>
<feature type="domain" description="Membrane transport protein MMPL" evidence="9">
    <location>
        <begin position="704"/>
        <end position="998"/>
    </location>
</feature>
<feature type="transmembrane region" description="Helical" evidence="8">
    <location>
        <begin position="314"/>
        <end position="340"/>
    </location>
</feature>
<evidence type="ECO:0000256" key="7">
    <source>
        <dbReference type="SAM" id="MobiDB-lite"/>
    </source>
</evidence>
<evidence type="ECO:0000256" key="3">
    <source>
        <dbReference type="ARBA" id="ARBA00022475"/>
    </source>
</evidence>
<keyword evidence="5 8" id="KW-1133">Transmembrane helix</keyword>
<dbReference type="Proteomes" id="UP000011666">
    <property type="component" value="Unassembled WGS sequence"/>
</dbReference>
<evidence type="ECO:0000313" key="10">
    <source>
        <dbReference type="EMBL" id="GAC67872.1"/>
    </source>
</evidence>
<keyword evidence="11" id="KW-1185">Reference proteome</keyword>
<feature type="transmembrane region" description="Helical" evidence="8">
    <location>
        <begin position="886"/>
        <end position="906"/>
    </location>
</feature>
<feature type="transmembrane region" description="Helical" evidence="8">
    <location>
        <begin position="372"/>
        <end position="393"/>
    </location>
</feature>
<dbReference type="Pfam" id="PF03176">
    <property type="entry name" value="MMPL"/>
    <property type="match status" value="2"/>
</dbReference>
<dbReference type="InterPro" id="IPR023908">
    <property type="entry name" value="xxxLxxG_rpt"/>
</dbReference>
<evidence type="ECO:0000256" key="2">
    <source>
        <dbReference type="ARBA" id="ARBA00010157"/>
    </source>
</evidence>
<dbReference type="eggNOG" id="COG2409">
    <property type="taxonomic scope" value="Bacteria"/>
</dbReference>
<comment type="similarity">
    <text evidence="2">Belongs to the resistance-nodulation-cell division (RND) (TC 2.A.6) family. MmpL subfamily.</text>
</comment>
<feature type="transmembrane region" description="Helical" evidence="8">
    <location>
        <begin position="927"/>
        <end position="957"/>
    </location>
</feature>